<dbReference type="Gene3D" id="2.60.120.620">
    <property type="entry name" value="q2cbj1_9rhob like domain"/>
    <property type="match status" value="1"/>
</dbReference>
<evidence type="ECO:0008006" key="3">
    <source>
        <dbReference type="Google" id="ProtNLM"/>
    </source>
</evidence>
<dbReference type="Proteomes" id="UP000237752">
    <property type="component" value="Unassembled WGS sequence"/>
</dbReference>
<proteinExistence type="predicted"/>
<reference evidence="1 2" key="1">
    <citation type="submission" date="2018-03" db="EMBL/GenBank/DDBJ databases">
        <title>Genomic Encyclopedia of Archaeal and Bacterial Type Strains, Phase II (KMG-II): from individual species to whole genera.</title>
        <authorList>
            <person name="Goeker M."/>
        </authorList>
    </citation>
    <scope>NUCLEOTIDE SEQUENCE [LARGE SCALE GENOMIC DNA]</scope>
    <source>
        <strain evidence="1 2">DSM 100065</strain>
    </source>
</reference>
<dbReference type="Pfam" id="PF09859">
    <property type="entry name" value="Oxygenase-NA"/>
    <property type="match status" value="1"/>
</dbReference>
<comment type="caution">
    <text evidence="1">The sequence shown here is derived from an EMBL/GenBank/DDBJ whole genome shotgun (WGS) entry which is preliminary data.</text>
</comment>
<sequence>MTDIASRVDGQDWRALTTELDHAGSALTGPIMTPAECAQIIEMYDEDARFRSTIDMERYRFGKGEYRYFDNPVPDLIDRLRHAFYPRLLPIAQDWAAKLGKDAPWPASYDEWLGQCHAAGQTKPTPILLKYGEGDWNAMHRDIYGELVFPMQVVIGLNRPGEDFTGGEFMMLEQRPRAQSRGICRVLEQGHGLIFTTRERPVLAKRGWVLGPMRHGVNEVRSGVRHTLGLVLHDAA</sequence>
<protein>
    <recommendedName>
        <fullName evidence="3">Fe2OG dioxygenase domain-containing protein</fullName>
    </recommendedName>
</protein>
<accession>A0A2T1A3B5</accession>
<gene>
    <name evidence="1" type="ORF">CLV47_103152</name>
</gene>
<evidence type="ECO:0000313" key="2">
    <source>
        <dbReference type="Proteomes" id="UP000237752"/>
    </source>
</evidence>
<dbReference type="InterPro" id="IPR018655">
    <property type="entry name" value="DUF2086"/>
</dbReference>
<name>A0A2T1A3B5_9ACTN</name>
<organism evidence="1 2">
    <name type="scientific">Antricoccus suffuscus</name>
    <dbReference type="NCBI Taxonomy" id="1629062"/>
    <lineage>
        <taxon>Bacteria</taxon>
        <taxon>Bacillati</taxon>
        <taxon>Actinomycetota</taxon>
        <taxon>Actinomycetes</taxon>
        <taxon>Geodermatophilales</taxon>
        <taxon>Antricoccaceae</taxon>
        <taxon>Antricoccus</taxon>
    </lineage>
</organism>
<dbReference type="AlphaFoldDB" id="A0A2T1A3B5"/>
<dbReference type="EMBL" id="PVUE01000003">
    <property type="protein sequence ID" value="PRZ43095.1"/>
    <property type="molecule type" value="Genomic_DNA"/>
</dbReference>
<keyword evidence="2" id="KW-1185">Reference proteome</keyword>
<evidence type="ECO:0000313" key="1">
    <source>
        <dbReference type="EMBL" id="PRZ43095.1"/>
    </source>
</evidence>